<dbReference type="InterPro" id="IPR022409">
    <property type="entry name" value="PKD/Chitinase_dom"/>
</dbReference>
<protein>
    <submittedName>
        <fullName evidence="3">PKD domain-containing protein</fullName>
    </submittedName>
</protein>
<name>A0A538S6R3_UNCEI</name>
<feature type="chain" id="PRO_5022203301" evidence="1">
    <location>
        <begin position="31"/>
        <end position="704"/>
    </location>
</feature>
<comment type="caution">
    <text evidence="3">The sequence shown here is derived from an EMBL/GenBank/DDBJ whole genome shotgun (WGS) entry which is preliminary data.</text>
</comment>
<accession>A0A538S6R3</accession>
<dbReference type="Proteomes" id="UP000316292">
    <property type="component" value="Unassembled WGS sequence"/>
</dbReference>
<feature type="domain" description="PKD" evidence="2">
    <location>
        <begin position="405"/>
        <end position="492"/>
    </location>
</feature>
<dbReference type="SMART" id="SM00089">
    <property type="entry name" value="PKD"/>
    <property type="match status" value="1"/>
</dbReference>
<dbReference type="InterPro" id="IPR000601">
    <property type="entry name" value="PKD_dom"/>
</dbReference>
<dbReference type="EMBL" id="VBOR01000128">
    <property type="protein sequence ID" value="TMQ47079.1"/>
    <property type="molecule type" value="Genomic_DNA"/>
</dbReference>
<dbReference type="Pfam" id="PF18911">
    <property type="entry name" value="PKD_4"/>
    <property type="match status" value="1"/>
</dbReference>
<sequence>MNRTLLLARFSMSAALFLCAALFRPPAANAQYIYLDTNGDGVHTDADIVNPSGTTTIAIWLDTKHDKDGTLQSCNSHTGAPHSYGGTPPDPGLDIFSYDVYLVVTDGTVTWGDFEDHMGFENFSPPDGRDPSKLHAAYFIPTGEFGRPAGLHKLGEITATVQFGTPSIGFAPMTGWDFTSFGTHCSASQDYPNSYVYAVDWFDADGIAYGGPINHAPRLDPLGPISVVETATRELEVDATDGDGQALVFSKVSGPGYVTVETVDGGNGTGVGRVRVTPQVTDVGGTRAVIRVSDGVFWCDRPLDIQVLPLLRMNAPSDIVITYRASAYQSLSAECHTGRALTFFLVSGPSFVTVWKDGAGTYGLSAVPARGDIGAWNVTVGVNDGVIGDQKTLRVQVVPDGINSPPVAVTDAPFGGIVGRPITFNASQSRDPDGDPLTYLWEFGDGTAATAAKATHVYTSAGEYPVSLTVRDPSIATTVTTSARVQGLAAARAYFEGGPGAALAAGAGKDVCIRVEPFGSSFECSELGPKSLYVTLDAGAAGRITAIGVDPSDKMDGDGNNVADRGIMFSAGDVAGLLARSTGRELSLRVEGSLDGGGAFTAPLQISLLRHPGPLEAGMSPNPMNPSSQLSWVTTRAGRVDVRVYDALGRLVRRAVDGVTMPAGYHQIGIDGRGDLGQRLSSGVYYYRIETAEGAARGRFAILR</sequence>
<reference evidence="3 4" key="1">
    <citation type="journal article" date="2019" name="Nat. Microbiol.">
        <title>Mediterranean grassland soil C-N compound turnover is dependent on rainfall and depth, and is mediated by genomically divergent microorganisms.</title>
        <authorList>
            <person name="Diamond S."/>
            <person name="Andeer P.F."/>
            <person name="Li Z."/>
            <person name="Crits-Christoph A."/>
            <person name="Burstein D."/>
            <person name="Anantharaman K."/>
            <person name="Lane K.R."/>
            <person name="Thomas B.C."/>
            <person name="Pan C."/>
            <person name="Northen T.R."/>
            <person name="Banfield J.F."/>
        </authorList>
    </citation>
    <scope>NUCLEOTIDE SEQUENCE [LARGE SCALE GENOMIC DNA]</scope>
    <source>
        <strain evidence="3">WS_1</strain>
    </source>
</reference>
<feature type="signal peptide" evidence="1">
    <location>
        <begin position="1"/>
        <end position="30"/>
    </location>
</feature>
<evidence type="ECO:0000313" key="4">
    <source>
        <dbReference type="Proteomes" id="UP000316292"/>
    </source>
</evidence>
<dbReference type="Gene3D" id="2.60.40.4070">
    <property type="match status" value="1"/>
</dbReference>
<organism evidence="3 4">
    <name type="scientific">Eiseniibacteriota bacterium</name>
    <dbReference type="NCBI Taxonomy" id="2212470"/>
    <lineage>
        <taxon>Bacteria</taxon>
        <taxon>Candidatus Eiseniibacteriota</taxon>
    </lineage>
</organism>
<dbReference type="Gene3D" id="2.60.40.10">
    <property type="entry name" value="Immunoglobulins"/>
    <property type="match status" value="1"/>
</dbReference>
<proteinExistence type="predicted"/>
<evidence type="ECO:0000259" key="2">
    <source>
        <dbReference type="PROSITE" id="PS50093"/>
    </source>
</evidence>
<dbReference type="Pfam" id="PF13860">
    <property type="entry name" value="FlgD_ig"/>
    <property type="match status" value="1"/>
</dbReference>
<keyword evidence="1" id="KW-0732">Signal</keyword>
<dbReference type="CDD" id="cd00146">
    <property type="entry name" value="PKD"/>
    <property type="match status" value="1"/>
</dbReference>
<dbReference type="PROSITE" id="PS50093">
    <property type="entry name" value="PKD"/>
    <property type="match status" value="1"/>
</dbReference>
<gene>
    <name evidence="3" type="ORF">E6K71_10945</name>
</gene>
<dbReference type="SUPFAM" id="SSF49299">
    <property type="entry name" value="PKD domain"/>
    <property type="match status" value="1"/>
</dbReference>
<dbReference type="InterPro" id="IPR025965">
    <property type="entry name" value="FlgD/Vpr_Ig-like"/>
</dbReference>
<dbReference type="AlphaFoldDB" id="A0A538S6R3"/>
<dbReference type="InterPro" id="IPR013783">
    <property type="entry name" value="Ig-like_fold"/>
</dbReference>
<dbReference type="InterPro" id="IPR035986">
    <property type="entry name" value="PKD_dom_sf"/>
</dbReference>
<evidence type="ECO:0000313" key="3">
    <source>
        <dbReference type="EMBL" id="TMQ47079.1"/>
    </source>
</evidence>
<evidence type="ECO:0000256" key="1">
    <source>
        <dbReference type="SAM" id="SignalP"/>
    </source>
</evidence>